<reference evidence="2" key="2">
    <citation type="submission" date="2020-09" db="EMBL/GenBank/DDBJ databases">
        <authorList>
            <person name="Sun Q."/>
            <person name="Kim S."/>
        </authorList>
    </citation>
    <scope>NUCLEOTIDE SEQUENCE</scope>
    <source>
        <strain evidence="2">KCTC 23310</strain>
    </source>
</reference>
<dbReference type="AlphaFoldDB" id="A0A918WIC1"/>
<name>A0A918WIC1_9RHOB</name>
<dbReference type="PANTHER" id="PTHR43798:SF33">
    <property type="entry name" value="HYDROLASE, PUTATIVE (AFU_ORTHOLOGUE AFUA_2G14860)-RELATED"/>
    <property type="match status" value="1"/>
</dbReference>
<feature type="domain" description="AB hydrolase-1" evidence="1">
    <location>
        <begin position="22"/>
        <end position="244"/>
    </location>
</feature>
<dbReference type="Pfam" id="PF00561">
    <property type="entry name" value="Abhydrolase_1"/>
    <property type="match status" value="1"/>
</dbReference>
<dbReference type="PRINTS" id="PR00111">
    <property type="entry name" value="ABHYDROLASE"/>
</dbReference>
<dbReference type="GO" id="GO:0042952">
    <property type="term" value="P:beta-ketoadipate pathway"/>
    <property type="evidence" value="ECO:0007669"/>
    <property type="project" value="InterPro"/>
</dbReference>
<dbReference type="InterPro" id="IPR000073">
    <property type="entry name" value="AB_hydrolase_1"/>
</dbReference>
<dbReference type="Gene3D" id="3.40.50.1820">
    <property type="entry name" value="alpha/beta hydrolase"/>
    <property type="match status" value="1"/>
</dbReference>
<dbReference type="Proteomes" id="UP000638981">
    <property type="component" value="Unassembled WGS sequence"/>
</dbReference>
<dbReference type="RefSeq" id="WP_189410411.1">
    <property type="nucleotide sequence ID" value="NZ_BMYJ01000002.1"/>
</dbReference>
<dbReference type="InterPro" id="IPR050266">
    <property type="entry name" value="AB_hydrolase_sf"/>
</dbReference>
<keyword evidence="3" id="KW-1185">Reference proteome</keyword>
<dbReference type="InterPro" id="IPR026968">
    <property type="entry name" value="PcaD/CatD"/>
</dbReference>
<comment type="caution">
    <text evidence="2">The sequence shown here is derived from an EMBL/GenBank/DDBJ whole genome shotgun (WGS) entry which is preliminary data.</text>
</comment>
<protein>
    <submittedName>
        <fullName evidence="2">3-oxoadipate enol-lactonase</fullName>
    </submittedName>
</protein>
<evidence type="ECO:0000313" key="2">
    <source>
        <dbReference type="EMBL" id="GHC48968.1"/>
    </source>
</evidence>
<dbReference type="SUPFAM" id="SSF53474">
    <property type="entry name" value="alpha/beta-Hydrolases"/>
    <property type="match status" value="1"/>
</dbReference>
<dbReference type="NCBIfam" id="TIGR02427">
    <property type="entry name" value="protocat_pcaD"/>
    <property type="match status" value="1"/>
</dbReference>
<reference evidence="2" key="1">
    <citation type="journal article" date="2014" name="Int. J. Syst. Evol. Microbiol.">
        <title>Complete genome sequence of Corynebacterium casei LMG S-19264T (=DSM 44701T), isolated from a smear-ripened cheese.</title>
        <authorList>
            <consortium name="US DOE Joint Genome Institute (JGI-PGF)"/>
            <person name="Walter F."/>
            <person name="Albersmeier A."/>
            <person name="Kalinowski J."/>
            <person name="Ruckert C."/>
        </authorList>
    </citation>
    <scope>NUCLEOTIDE SEQUENCE</scope>
    <source>
        <strain evidence="2">KCTC 23310</strain>
    </source>
</reference>
<proteinExistence type="predicted"/>
<dbReference type="GO" id="GO:0047570">
    <property type="term" value="F:3-oxoadipate enol-lactonase activity"/>
    <property type="evidence" value="ECO:0007669"/>
    <property type="project" value="InterPro"/>
</dbReference>
<evidence type="ECO:0000259" key="1">
    <source>
        <dbReference type="Pfam" id="PF00561"/>
    </source>
</evidence>
<accession>A0A918WIC1</accession>
<dbReference type="EMBL" id="BMYJ01000002">
    <property type="protein sequence ID" value="GHC48968.1"/>
    <property type="molecule type" value="Genomic_DNA"/>
</dbReference>
<evidence type="ECO:0000313" key="3">
    <source>
        <dbReference type="Proteomes" id="UP000638981"/>
    </source>
</evidence>
<gene>
    <name evidence="2" type="ORF">GCM10007315_08840</name>
</gene>
<dbReference type="InterPro" id="IPR029058">
    <property type="entry name" value="AB_hydrolase_fold"/>
</dbReference>
<dbReference type="PANTHER" id="PTHR43798">
    <property type="entry name" value="MONOACYLGLYCEROL LIPASE"/>
    <property type="match status" value="1"/>
</dbReference>
<dbReference type="GO" id="GO:0016020">
    <property type="term" value="C:membrane"/>
    <property type="evidence" value="ECO:0007669"/>
    <property type="project" value="TreeGrafter"/>
</dbReference>
<organism evidence="2 3">
    <name type="scientific">Neogemmobacter tilapiae</name>
    <dbReference type="NCBI Taxonomy" id="875041"/>
    <lineage>
        <taxon>Bacteria</taxon>
        <taxon>Pseudomonadati</taxon>
        <taxon>Pseudomonadota</taxon>
        <taxon>Alphaproteobacteria</taxon>
        <taxon>Rhodobacterales</taxon>
        <taxon>Paracoccaceae</taxon>
        <taxon>Neogemmobacter</taxon>
    </lineage>
</organism>
<sequence length="262" mass="28539">MPHLFLPDLRLHYHDDGPKDGPALVLLHCLGLDGTIWDEVLPLLPKGLRLIRPDMRGHGGSDMPPPPYAMGALIRDVERLLDHLGLREAVVLGLSIGGLVAQGLAVKRLDLVRGLILSNTAHRLGAPSLWEGRIAAVEQGGLAAIAESTMERWFSRPFRAEMRHKPWQDRLLAGSVEGWLGAAQAIAHTDFYDTTSGLRLPTMVIAASEDGSTPPDLVRDLADLIPGSRFHLMRRAGHLPFVEQPAGYAALIDAFLTDIGHI</sequence>